<evidence type="ECO:0000313" key="2">
    <source>
        <dbReference type="EMBL" id="CAK3947219.1"/>
    </source>
</evidence>
<organism evidence="2 3">
    <name type="scientific">Lecanosticta acicola</name>
    <dbReference type="NCBI Taxonomy" id="111012"/>
    <lineage>
        <taxon>Eukaryota</taxon>
        <taxon>Fungi</taxon>
        <taxon>Dikarya</taxon>
        <taxon>Ascomycota</taxon>
        <taxon>Pezizomycotina</taxon>
        <taxon>Dothideomycetes</taxon>
        <taxon>Dothideomycetidae</taxon>
        <taxon>Mycosphaerellales</taxon>
        <taxon>Mycosphaerellaceae</taxon>
        <taxon>Lecanosticta</taxon>
    </lineage>
</organism>
<dbReference type="EMBL" id="CAVMBE010000015">
    <property type="protein sequence ID" value="CAK3947219.1"/>
    <property type="molecule type" value="Genomic_DNA"/>
</dbReference>
<proteinExistence type="predicted"/>
<dbReference type="Proteomes" id="UP001296104">
    <property type="component" value="Unassembled WGS sequence"/>
</dbReference>
<dbReference type="Pfam" id="PF06985">
    <property type="entry name" value="HET"/>
    <property type="match status" value="1"/>
</dbReference>
<dbReference type="PANTHER" id="PTHR10622">
    <property type="entry name" value="HET DOMAIN-CONTAINING PROTEIN"/>
    <property type="match status" value="1"/>
</dbReference>
<evidence type="ECO:0000313" key="3">
    <source>
        <dbReference type="Proteomes" id="UP001296104"/>
    </source>
</evidence>
<evidence type="ECO:0000259" key="1">
    <source>
        <dbReference type="Pfam" id="PF06985"/>
    </source>
</evidence>
<name>A0AAI8YWE4_9PEZI</name>
<reference evidence="2" key="1">
    <citation type="submission" date="2023-11" db="EMBL/GenBank/DDBJ databases">
        <authorList>
            <person name="Alioto T."/>
            <person name="Alioto T."/>
            <person name="Gomez Garrido J."/>
        </authorList>
    </citation>
    <scope>NUCLEOTIDE SEQUENCE</scope>
</reference>
<keyword evidence="3" id="KW-1185">Reference proteome</keyword>
<protein>
    <recommendedName>
        <fullName evidence="1">Heterokaryon incompatibility domain-containing protein</fullName>
    </recommendedName>
</protein>
<comment type="caution">
    <text evidence="2">The sequence shown here is derived from an EMBL/GenBank/DDBJ whole genome shotgun (WGS) entry which is preliminary data.</text>
</comment>
<feature type="domain" description="Heterokaryon incompatibility" evidence="1">
    <location>
        <begin position="22"/>
        <end position="169"/>
    </location>
</feature>
<dbReference type="AlphaFoldDB" id="A0AAI8YWE4"/>
<sequence length="433" mass="49705">MRLISTVTGEFEWYGDAQRPKYAILSHTWGEGEILYQDYLYLRNEIAGDEIKTKVLAAFMSKVPRRDSPGYLKIQALCEVARARGHQWVWIDTCCIDRSSSAELSGAINSMWNWYWNAEECLVYLVDVPECHVTKSHLEKWPSGKRLRDETLQKMRKSRWFTRGWTLQEMLAPARLTYYDTNWNMIASRTYLANEVSDITKIPAIYLTDRNQLKEASIAMKMSWMAYRQTTLEEDMGYSLLGLFDISMPLVYGEGRKAFMRLQLELLSKSSDDSILAWTANVEPTGLLARSPTAFADSGHIIPPGFENRSAPQLPSMMTNMGLQVRIPKLQQDTVASKLMNSSRLMFQMFMDNQQLEAELPLACGRIRDVSQPITHASRQEAYENSLCVRLKRIGSRWRRYDCHELPTADGSLRAGGFILAGYMVYYVEQPGL</sequence>
<dbReference type="InterPro" id="IPR010730">
    <property type="entry name" value="HET"/>
</dbReference>
<accession>A0AAI8YWE4</accession>
<dbReference type="PANTHER" id="PTHR10622:SF10">
    <property type="entry name" value="HET DOMAIN-CONTAINING PROTEIN"/>
    <property type="match status" value="1"/>
</dbReference>
<gene>
    <name evidence="2" type="ORF">LECACI_7A003206</name>
</gene>